<accession>B6GEE4</accession>
<evidence type="ECO:0000313" key="2">
    <source>
        <dbReference type="Proteomes" id="UP000003560"/>
    </source>
</evidence>
<comment type="caution">
    <text evidence="1">The sequence shown here is derived from an EMBL/GenBank/DDBJ whole genome shotgun (WGS) entry which is preliminary data.</text>
</comment>
<evidence type="ECO:0000313" key="1">
    <source>
        <dbReference type="EMBL" id="EEA89364.1"/>
    </source>
</evidence>
<proteinExistence type="predicted"/>
<protein>
    <submittedName>
        <fullName evidence="1">Uncharacterized protein</fullName>
    </submittedName>
</protein>
<dbReference type="HOGENOM" id="CLU_2842248_0_0_11"/>
<sequence length="65" mass="7214">MEDNNPSLAERARPFSKKFLRMRAVNPGAALEPVYRRSTQRYASAAVGNPPCAAANRRLRRASTP</sequence>
<dbReference type="AlphaFoldDB" id="B6GEE4"/>
<dbReference type="Proteomes" id="UP000003560">
    <property type="component" value="Unassembled WGS sequence"/>
</dbReference>
<name>B6GEE4_9ACTN</name>
<dbReference type="EMBL" id="ABXJ01000148">
    <property type="protein sequence ID" value="EEA89364.1"/>
    <property type="molecule type" value="Genomic_DNA"/>
</dbReference>
<reference evidence="1 2" key="2">
    <citation type="submission" date="2008-10" db="EMBL/GenBank/DDBJ databases">
        <authorList>
            <person name="Fulton L."/>
            <person name="Clifton S."/>
            <person name="Fulton B."/>
            <person name="Xu J."/>
            <person name="Minx P."/>
            <person name="Pepin K.H."/>
            <person name="Johnson M."/>
            <person name="Thiruvilangam P."/>
            <person name="Bhonagiri V."/>
            <person name="Nash W.E."/>
            <person name="Mardis E.R."/>
            <person name="Wilson R.K."/>
        </authorList>
    </citation>
    <scope>NUCLEOTIDE SEQUENCE [LARGE SCALE GENOMIC DNA]</scope>
    <source>
        <strain evidence="1 2">DSM 13279</strain>
    </source>
</reference>
<reference evidence="1 2" key="1">
    <citation type="submission" date="2008-10" db="EMBL/GenBank/DDBJ databases">
        <title>Draft genome sequence of Collinsella stercoris (DSM 13279).</title>
        <authorList>
            <person name="Sudarsanam P."/>
            <person name="Ley R."/>
            <person name="Guruge J."/>
            <person name="Turnbaugh P.J."/>
            <person name="Mahowald M."/>
            <person name="Liep D."/>
            <person name="Gordon J."/>
        </authorList>
    </citation>
    <scope>NUCLEOTIDE SEQUENCE [LARGE SCALE GENOMIC DNA]</scope>
    <source>
        <strain evidence="1 2">DSM 13279</strain>
    </source>
</reference>
<keyword evidence="2" id="KW-1185">Reference proteome</keyword>
<gene>
    <name evidence="1" type="ORF">COLSTE_02487</name>
</gene>
<organism evidence="1 2">
    <name type="scientific">Collinsella stercoris DSM 13279</name>
    <dbReference type="NCBI Taxonomy" id="445975"/>
    <lineage>
        <taxon>Bacteria</taxon>
        <taxon>Bacillati</taxon>
        <taxon>Actinomycetota</taxon>
        <taxon>Coriobacteriia</taxon>
        <taxon>Coriobacteriales</taxon>
        <taxon>Coriobacteriaceae</taxon>
        <taxon>Collinsella</taxon>
    </lineage>
</organism>